<feature type="domain" description="Putative zinc-finger" evidence="1">
    <location>
        <begin position="10"/>
        <end position="37"/>
    </location>
</feature>
<evidence type="ECO:0000313" key="3">
    <source>
        <dbReference type="Proteomes" id="UP000182229"/>
    </source>
</evidence>
<gene>
    <name evidence="2" type="ORF">BON30_35305</name>
</gene>
<name>A0A1L9B0V4_9BACT</name>
<evidence type="ECO:0000259" key="1">
    <source>
        <dbReference type="Pfam" id="PF13490"/>
    </source>
</evidence>
<protein>
    <recommendedName>
        <fullName evidence="1">Putative zinc-finger domain-containing protein</fullName>
    </recommendedName>
</protein>
<dbReference type="InterPro" id="IPR027383">
    <property type="entry name" value="Znf_put"/>
</dbReference>
<accession>A0A1L9B0V4</accession>
<dbReference type="Pfam" id="PF13490">
    <property type="entry name" value="zf-HC2"/>
    <property type="match status" value="1"/>
</dbReference>
<dbReference type="RefSeq" id="WP_071902920.1">
    <property type="nucleotide sequence ID" value="NZ_MPIN01000012.1"/>
</dbReference>
<comment type="caution">
    <text evidence="2">The sequence shown here is derived from an EMBL/GenBank/DDBJ whole genome shotgun (WGS) entry which is preliminary data.</text>
</comment>
<dbReference type="Proteomes" id="UP000182229">
    <property type="component" value="Unassembled WGS sequence"/>
</dbReference>
<dbReference type="EMBL" id="MPIN01000012">
    <property type="protein sequence ID" value="OJH35890.1"/>
    <property type="molecule type" value="Genomic_DNA"/>
</dbReference>
<dbReference type="OrthoDB" id="5524200at2"/>
<reference evidence="3" key="1">
    <citation type="submission" date="2016-11" db="EMBL/GenBank/DDBJ databases">
        <authorList>
            <person name="Shukria A."/>
            <person name="Stevens D.C."/>
        </authorList>
    </citation>
    <scope>NUCLEOTIDE SEQUENCE [LARGE SCALE GENOMIC DNA]</scope>
    <source>
        <strain evidence="3">Cbfe23</strain>
    </source>
</reference>
<evidence type="ECO:0000313" key="2">
    <source>
        <dbReference type="EMBL" id="OJH35890.1"/>
    </source>
</evidence>
<keyword evidence="3" id="KW-1185">Reference proteome</keyword>
<sequence>MSLPCRESDLDALLAGELSAEEAGRVSAHAAACDTCARTLEWLRMERGWMARRARRQPARRALEMGAWEARLRPAPSRSWPREWWRGGMWAAAALVSCVTLSLLPAARPTARPEEPWGDGLVSMARVEVCTDPGIEAVARMEARVRACLVASPTQPPW</sequence>
<dbReference type="AlphaFoldDB" id="A0A1L9B0V4"/>
<dbReference type="STRING" id="83449.BON30_35305"/>
<proteinExistence type="predicted"/>
<organism evidence="2 3">
    <name type="scientific">Cystobacter ferrugineus</name>
    <dbReference type="NCBI Taxonomy" id="83449"/>
    <lineage>
        <taxon>Bacteria</taxon>
        <taxon>Pseudomonadati</taxon>
        <taxon>Myxococcota</taxon>
        <taxon>Myxococcia</taxon>
        <taxon>Myxococcales</taxon>
        <taxon>Cystobacterineae</taxon>
        <taxon>Archangiaceae</taxon>
        <taxon>Cystobacter</taxon>
    </lineage>
</organism>
<reference evidence="2 3" key="2">
    <citation type="submission" date="2016-12" db="EMBL/GenBank/DDBJ databases">
        <title>Draft Genome Sequence of Cystobacter ferrugineus Strain Cbfe23.</title>
        <authorList>
            <person name="Akbar S."/>
            <person name="Dowd S.E."/>
            <person name="Stevens D.C."/>
        </authorList>
    </citation>
    <scope>NUCLEOTIDE SEQUENCE [LARGE SCALE GENOMIC DNA]</scope>
    <source>
        <strain evidence="2 3">Cbfe23</strain>
    </source>
</reference>